<dbReference type="Pfam" id="PF03091">
    <property type="entry name" value="CutA1"/>
    <property type="match status" value="1"/>
</dbReference>
<dbReference type="InterPro" id="IPR004323">
    <property type="entry name" value="Ion_tolerance_CutA"/>
</dbReference>
<dbReference type="PANTHER" id="PTHR23419:SF8">
    <property type="entry name" value="FI09726P"/>
    <property type="match status" value="1"/>
</dbReference>
<evidence type="ECO:0008006" key="4">
    <source>
        <dbReference type="Google" id="ProtNLM"/>
    </source>
</evidence>
<gene>
    <name evidence="2" type="ORF">GCM10011610_42220</name>
</gene>
<sequence length="108" mass="11770">MAEESLVTVTITAETAEWLAEFTRRLVADRLAACGNIVPAVRSIYSWNGEVQDDAEALVLIHTRASLVDAIIRRADDEHPYDTPQVLAVPLTGAHPGYAAWVVEQTIG</sequence>
<dbReference type="PANTHER" id="PTHR23419">
    <property type="entry name" value="DIVALENT CATION TOLERANCE CUTA-RELATED"/>
    <property type="match status" value="1"/>
</dbReference>
<reference evidence="3" key="1">
    <citation type="journal article" date="2019" name="Int. J. Syst. Evol. Microbiol.">
        <title>The Global Catalogue of Microorganisms (GCM) 10K type strain sequencing project: providing services to taxonomists for standard genome sequencing and annotation.</title>
        <authorList>
            <consortium name="The Broad Institute Genomics Platform"/>
            <consortium name="The Broad Institute Genome Sequencing Center for Infectious Disease"/>
            <person name="Wu L."/>
            <person name="Ma J."/>
        </authorList>
    </citation>
    <scope>NUCLEOTIDE SEQUENCE [LARGE SCALE GENOMIC DNA]</scope>
    <source>
        <strain evidence="3">CGMCC 4.7329</strain>
    </source>
</reference>
<protein>
    <recommendedName>
        <fullName evidence="4">Divalent-cation tolerance protein CutA</fullName>
    </recommendedName>
</protein>
<dbReference type="InterPro" id="IPR015867">
    <property type="entry name" value="N-reg_PII/ATP_PRibTrfase_C"/>
</dbReference>
<dbReference type="SUPFAM" id="SSF54913">
    <property type="entry name" value="GlnB-like"/>
    <property type="match status" value="1"/>
</dbReference>
<comment type="caution">
    <text evidence="2">The sequence shown here is derived from an EMBL/GenBank/DDBJ whole genome shotgun (WGS) entry which is preliminary data.</text>
</comment>
<keyword evidence="3" id="KW-1185">Reference proteome</keyword>
<name>A0ABQ2KL46_9NOCA</name>
<evidence type="ECO:0000313" key="2">
    <source>
        <dbReference type="EMBL" id="GGN86651.1"/>
    </source>
</evidence>
<dbReference type="EMBL" id="BMNE01000004">
    <property type="protein sequence ID" value="GGN86651.1"/>
    <property type="molecule type" value="Genomic_DNA"/>
</dbReference>
<evidence type="ECO:0000256" key="1">
    <source>
        <dbReference type="ARBA" id="ARBA00010169"/>
    </source>
</evidence>
<dbReference type="RefSeq" id="WP_189030812.1">
    <property type="nucleotide sequence ID" value="NZ_BMNE01000004.1"/>
</dbReference>
<dbReference type="Proteomes" id="UP000658127">
    <property type="component" value="Unassembled WGS sequence"/>
</dbReference>
<dbReference type="Gene3D" id="3.30.70.120">
    <property type="match status" value="1"/>
</dbReference>
<comment type="similarity">
    <text evidence="1">Belongs to the CutA family.</text>
</comment>
<accession>A0ABQ2KL46</accession>
<dbReference type="InterPro" id="IPR011322">
    <property type="entry name" value="N-reg_PII-like_a/b"/>
</dbReference>
<evidence type="ECO:0000313" key="3">
    <source>
        <dbReference type="Proteomes" id="UP000658127"/>
    </source>
</evidence>
<proteinExistence type="inferred from homology"/>
<organism evidence="2 3">
    <name type="scientific">Nocardia rhizosphaerihabitans</name>
    <dbReference type="NCBI Taxonomy" id="1691570"/>
    <lineage>
        <taxon>Bacteria</taxon>
        <taxon>Bacillati</taxon>
        <taxon>Actinomycetota</taxon>
        <taxon>Actinomycetes</taxon>
        <taxon>Mycobacteriales</taxon>
        <taxon>Nocardiaceae</taxon>
        <taxon>Nocardia</taxon>
    </lineage>
</organism>